<feature type="binding site" evidence="5">
    <location>
        <position position="336"/>
    </location>
    <ligand>
        <name>pyridoxal 5'-phosphate</name>
        <dbReference type="ChEBI" id="CHEBI:597326"/>
    </ligand>
</feature>
<sequence>MLTDAQLLEAAERFGTPLYVYDASVIDRQVARVQEAFAGARVFYAMKANPNLTLLSRLRAQGIGFEVVSLGEFERARRVGAGGDEILVNGPAKTEQEYALGSELGATFIVDRASELDLLPSGAKLLVRVNPGLEVHTHSHLATGEAAAKFGVRLEETVAVIERARALGLSVRGLHLHIGSAITEPGDFGLAFARVAELAAQTGPLEVLDCGGGWGLDADLHGIAQVAREAASAFGAQLWVEPGRFLVAQAGTLLTRVVGQKSTARDFLLLDAGMSELMRPMLYGARHPVRALWEGEARSVDLAGPACESGDLLGRDLALPEYRPGALLAIEEAGAYGASMSSNYLTRPRPAEALFEAGEWRLVRRRQRLEELWEHELPED</sequence>
<dbReference type="PROSITE" id="PS00878">
    <property type="entry name" value="ODR_DC_2_1"/>
    <property type="match status" value="1"/>
</dbReference>
<dbReference type="PRINTS" id="PR01181">
    <property type="entry name" value="DAPDCRBXLASE"/>
</dbReference>
<keyword evidence="4 5" id="KW-0456">Lyase</keyword>
<keyword evidence="12" id="KW-1185">Reference proteome</keyword>
<evidence type="ECO:0000256" key="5">
    <source>
        <dbReference type="HAMAP-Rule" id="MF_02120"/>
    </source>
</evidence>
<comment type="pathway">
    <text evidence="5 8">Amino-acid biosynthesis; L-lysine biosynthesis via DAP pathway; L-lysine from DL-2,6-diaminopimelate: step 1/1.</text>
</comment>
<evidence type="ECO:0000256" key="6">
    <source>
        <dbReference type="NCBIfam" id="TIGR01048"/>
    </source>
</evidence>
<organism evidence="11 12">
    <name type="scientific">Deinobacterium chartae</name>
    <dbReference type="NCBI Taxonomy" id="521158"/>
    <lineage>
        <taxon>Bacteria</taxon>
        <taxon>Thermotogati</taxon>
        <taxon>Deinococcota</taxon>
        <taxon>Deinococci</taxon>
        <taxon>Deinococcales</taxon>
        <taxon>Deinococcaceae</taxon>
        <taxon>Deinobacterium</taxon>
    </lineage>
</organism>
<dbReference type="CDD" id="cd06828">
    <property type="entry name" value="PLPDE_III_DapDC"/>
    <property type="match status" value="1"/>
</dbReference>
<comment type="cofactor">
    <cofactor evidence="1 5 7 8">
        <name>pyridoxal 5'-phosphate</name>
        <dbReference type="ChEBI" id="CHEBI:597326"/>
    </cofactor>
</comment>
<evidence type="ECO:0000313" key="11">
    <source>
        <dbReference type="EMBL" id="MBB6097040.1"/>
    </source>
</evidence>
<comment type="catalytic activity">
    <reaction evidence="5 8">
        <text>meso-2,6-diaminopimelate + H(+) = L-lysine + CO2</text>
        <dbReference type="Rhea" id="RHEA:15101"/>
        <dbReference type="ChEBI" id="CHEBI:15378"/>
        <dbReference type="ChEBI" id="CHEBI:16526"/>
        <dbReference type="ChEBI" id="CHEBI:32551"/>
        <dbReference type="ChEBI" id="CHEBI:57791"/>
        <dbReference type="EC" id="4.1.1.20"/>
    </reaction>
</comment>
<feature type="modified residue" description="N6-(pyridoxal phosphate)lysine" evidence="5 7">
    <location>
        <position position="47"/>
    </location>
</feature>
<evidence type="ECO:0000256" key="8">
    <source>
        <dbReference type="RuleBase" id="RU003738"/>
    </source>
</evidence>
<feature type="binding site" evidence="5">
    <location>
        <position position="308"/>
    </location>
    <ligand>
        <name>substrate</name>
    </ligand>
</feature>
<feature type="domain" description="Orn/DAP/Arg decarboxylase 2 C-terminal" evidence="9">
    <location>
        <begin position="18"/>
        <end position="334"/>
    </location>
</feature>
<accession>A0A841HXW0</accession>
<feature type="active site" description="Proton donor" evidence="7">
    <location>
        <position position="307"/>
    </location>
</feature>
<dbReference type="GO" id="GO:0030170">
    <property type="term" value="F:pyridoxal phosphate binding"/>
    <property type="evidence" value="ECO:0007669"/>
    <property type="project" value="UniProtKB-UniRule"/>
</dbReference>
<comment type="function">
    <text evidence="5">Specifically catalyzes the decarboxylation of meso-diaminopimelate (meso-DAP) to L-lysine.</text>
</comment>
<dbReference type="InterPro" id="IPR029066">
    <property type="entry name" value="PLP-binding_barrel"/>
</dbReference>
<protein>
    <recommendedName>
        <fullName evidence="5 6">Diaminopimelate decarboxylase</fullName>
        <shortName evidence="5">DAP decarboxylase</shortName>
        <shortName evidence="5">DAPDC</shortName>
        <ecNumber evidence="5 6">4.1.1.20</ecNumber>
    </recommendedName>
</protein>
<dbReference type="EC" id="4.1.1.20" evidence="5 6"/>
<evidence type="ECO:0000256" key="3">
    <source>
        <dbReference type="ARBA" id="ARBA00022898"/>
    </source>
</evidence>
<evidence type="ECO:0000313" key="12">
    <source>
        <dbReference type="Proteomes" id="UP000569951"/>
    </source>
</evidence>
<dbReference type="SUPFAM" id="SSF50621">
    <property type="entry name" value="Alanine racemase C-terminal domain-like"/>
    <property type="match status" value="1"/>
</dbReference>
<dbReference type="Gene3D" id="2.40.37.10">
    <property type="entry name" value="Lyase, Ornithine Decarboxylase, Chain A, domain 1"/>
    <property type="match status" value="1"/>
</dbReference>
<dbReference type="HAMAP" id="MF_02120">
    <property type="entry name" value="LysA"/>
    <property type="match status" value="1"/>
</dbReference>
<dbReference type="Proteomes" id="UP000569951">
    <property type="component" value="Unassembled WGS sequence"/>
</dbReference>
<dbReference type="InterPro" id="IPR000183">
    <property type="entry name" value="Orn/DAP/Arg_de-COase"/>
</dbReference>
<dbReference type="InterPro" id="IPR022643">
    <property type="entry name" value="De-COase2_C"/>
</dbReference>
<comment type="similarity">
    <text evidence="5">Belongs to the Orn/Lys/Arg decarboxylase class-II family. LysA subfamily.</text>
</comment>
<keyword evidence="3 5" id="KW-0663">Pyridoxal phosphate</keyword>
<feature type="domain" description="Orn/DAP/Arg decarboxylase 2 N-terminal" evidence="10">
    <location>
        <begin position="26"/>
        <end position="248"/>
    </location>
</feature>
<evidence type="ECO:0000256" key="2">
    <source>
        <dbReference type="ARBA" id="ARBA00022793"/>
    </source>
</evidence>
<name>A0A841HXW0_9DEIO</name>
<evidence type="ECO:0000259" key="10">
    <source>
        <dbReference type="Pfam" id="PF02784"/>
    </source>
</evidence>
<gene>
    <name evidence="5" type="primary">lysA</name>
    <name evidence="11" type="ORF">HNR42_000454</name>
</gene>
<feature type="binding site" evidence="5">
    <location>
        <position position="336"/>
    </location>
    <ligand>
        <name>substrate</name>
    </ligand>
</feature>
<dbReference type="GO" id="GO:0009089">
    <property type="term" value="P:lysine biosynthetic process via diaminopimelate"/>
    <property type="evidence" value="ECO:0007669"/>
    <property type="project" value="UniProtKB-UniRule"/>
</dbReference>
<dbReference type="PRINTS" id="PR01179">
    <property type="entry name" value="ODADCRBXLASE"/>
</dbReference>
<dbReference type="InterPro" id="IPR009006">
    <property type="entry name" value="Ala_racemase/Decarboxylase_C"/>
</dbReference>
<dbReference type="PANTHER" id="PTHR43727:SF2">
    <property type="entry name" value="GROUP IV DECARBOXYLASE"/>
    <property type="match status" value="1"/>
</dbReference>
<dbReference type="Gene3D" id="3.20.20.10">
    <property type="entry name" value="Alanine racemase"/>
    <property type="match status" value="1"/>
</dbReference>
<feature type="binding site" evidence="5">
    <location>
        <position position="244"/>
    </location>
    <ligand>
        <name>substrate</name>
    </ligand>
</feature>
<evidence type="ECO:0000256" key="7">
    <source>
        <dbReference type="PIRSR" id="PIRSR600183-50"/>
    </source>
</evidence>
<dbReference type="PANTHER" id="PTHR43727">
    <property type="entry name" value="DIAMINOPIMELATE DECARBOXYLASE"/>
    <property type="match status" value="1"/>
</dbReference>
<dbReference type="RefSeq" id="WP_183984104.1">
    <property type="nucleotide sequence ID" value="NZ_JACHHG010000002.1"/>
</dbReference>
<feature type="binding site" evidence="5">
    <location>
        <position position="279"/>
    </location>
    <ligand>
        <name>substrate</name>
    </ligand>
</feature>
<dbReference type="Pfam" id="PF00278">
    <property type="entry name" value="Orn_DAP_Arg_deC"/>
    <property type="match status" value="1"/>
</dbReference>
<dbReference type="InterPro" id="IPR022644">
    <property type="entry name" value="De-COase2_N"/>
</dbReference>
<feature type="binding site" evidence="5">
    <location>
        <position position="213"/>
    </location>
    <ligand>
        <name>pyridoxal 5'-phosphate</name>
        <dbReference type="ChEBI" id="CHEBI:597326"/>
    </ligand>
</feature>
<feature type="binding site" evidence="5">
    <location>
        <position position="283"/>
    </location>
    <ligand>
        <name>substrate</name>
    </ligand>
</feature>
<keyword evidence="5 8" id="KW-0457">Lysine biosynthesis</keyword>
<keyword evidence="5" id="KW-0028">Amino-acid biosynthesis</keyword>
<dbReference type="SUPFAM" id="SSF51419">
    <property type="entry name" value="PLP-binding barrel"/>
    <property type="match status" value="1"/>
</dbReference>
<dbReference type="AlphaFoldDB" id="A0A841HXW0"/>
<dbReference type="InterPro" id="IPR002986">
    <property type="entry name" value="DAP_deCOOHase_LysA"/>
</dbReference>
<feature type="binding site" evidence="5">
    <location>
        <begin position="241"/>
        <end position="244"/>
    </location>
    <ligand>
        <name>pyridoxal 5'-phosphate</name>
        <dbReference type="ChEBI" id="CHEBI:597326"/>
    </ligand>
</feature>
<dbReference type="UniPathway" id="UPA00034">
    <property type="reaction ID" value="UER00027"/>
</dbReference>
<evidence type="ECO:0000259" key="9">
    <source>
        <dbReference type="Pfam" id="PF00278"/>
    </source>
</evidence>
<dbReference type="NCBIfam" id="TIGR01048">
    <property type="entry name" value="lysA"/>
    <property type="match status" value="1"/>
</dbReference>
<comment type="caution">
    <text evidence="11">The sequence shown here is derived from an EMBL/GenBank/DDBJ whole genome shotgun (WGS) entry which is preliminary data.</text>
</comment>
<reference evidence="11 12" key="1">
    <citation type="submission" date="2020-08" db="EMBL/GenBank/DDBJ databases">
        <title>Genomic Encyclopedia of Type Strains, Phase IV (KMG-IV): sequencing the most valuable type-strain genomes for metagenomic binning, comparative biology and taxonomic classification.</title>
        <authorList>
            <person name="Goeker M."/>
        </authorList>
    </citation>
    <scope>NUCLEOTIDE SEQUENCE [LARGE SCALE GENOMIC DNA]</scope>
    <source>
        <strain evidence="11 12">DSM 21458</strain>
    </source>
</reference>
<evidence type="ECO:0000256" key="4">
    <source>
        <dbReference type="ARBA" id="ARBA00023239"/>
    </source>
</evidence>
<dbReference type="EMBL" id="JACHHG010000002">
    <property type="protein sequence ID" value="MBB6097040.1"/>
    <property type="molecule type" value="Genomic_DNA"/>
</dbReference>
<evidence type="ECO:0000256" key="1">
    <source>
        <dbReference type="ARBA" id="ARBA00001933"/>
    </source>
</evidence>
<dbReference type="GO" id="GO:0008836">
    <property type="term" value="F:diaminopimelate decarboxylase activity"/>
    <property type="evidence" value="ECO:0007669"/>
    <property type="project" value="UniProtKB-UniRule"/>
</dbReference>
<keyword evidence="2 5" id="KW-0210">Decarboxylase</keyword>
<proteinExistence type="inferred from homology"/>
<dbReference type="InterPro" id="IPR022653">
    <property type="entry name" value="De-COase2_pyr-phos_BS"/>
</dbReference>
<dbReference type="Pfam" id="PF02784">
    <property type="entry name" value="Orn_Arg_deC_N"/>
    <property type="match status" value="1"/>
</dbReference>
<comment type="subunit">
    <text evidence="5">Homodimer.</text>
</comment>